<evidence type="ECO:0000313" key="1">
    <source>
        <dbReference type="EMBL" id="SNR49657.1"/>
    </source>
</evidence>
<protein>
    <submittedName>
        <fullName evidence="1">Uncharacterized protein</fullName>
    </submittedName>
</protein>
<dbReference type="EMBL" id="FZNQ01000010">
    <property type="protein sequence ID" value="SNR49657.1"/>
    <property type="molecule type" value="Genomic_DNA"/>
</dbReference>
<evidence type="ECO:0000313" key="2">
    <source>
        <dbReference type="Proteomes" id="UP000198397"/>
    </source>
</evidence>
<reference evidence="1 2" key="1">
    <citation type="submission" date="2017-06" db="EMBL/GenBank/DDBJ databases">
        <authorList>
            <person name="Kim H.J."/>
            <person name="Triplett B.A."/>
        </authorList>
    </citation>
    <scope>NUCLEOTIDE SEQUENCE [LARGE SCALE GENOMIC DNA]</scope>
    <source>
        <strain evidence="1 2">DSM 8800</strain>
    </source>
</reference>
<gene>
    <name evidence="1" type="ORF">SAMN06264855_1108</name>
</gene>
<dbReference type="Proteomes" id="UP000198397">
    <property type="component" value="Unassembled WGS sequence"/>
</dbReference>
<keyword evidence="2" id="KW-1185">Reference proteome</keyword>
<name>A0A238WSX9_HALVU</name>
<dbReference type="AlphaFoldDB" id="A0A238WSX9"/>
<organism evidence="1 2">
    <name type="scientific">Halorubrum vacuolatum</name>
    <name type="common">Natronobacterium vacuolatum</name>
    <dbReference type="NCBI Taxonomy" id="63740"/>
    <lineage>
        <taxon>Archaea</taxon>
        <taxon>Methanobacteriati</taxon>
        <taxon>Methanobacteriota</taxon>
        <taxon>Stenosarchaea group</taxon>
        <taxon>Halobacteria</taxon>
        <taxon>Halobacteriales</taxon>
        <taxon>Haloferacaceae</taxon>
        <taxon>Halorubrum</taxon>
    </lineage>
</organism>
<sequence>MILRGSQILLLVLLVLGFGYFVVELYETPDSEYVESISQGEVTEQLHIRFVSDTDKRTEVGGYGVVTEDRNLYEFNSMDARLPRQSIDYPPDEDTVIFVLWDVDGEVMETHEVDL</sequence>
<proteinExistence type="predicted"/>
<accession>A0A238WSX9</accession>